<dbReference type="InterPro" id="IPR016130">
    <property type="entry name" value="Tyr_Pase_AS"/>
</dbReference>
<keyword evidence="10" id="KW-1185">Reference proteome</keyword>
<dbReference type="InterPro" id="IPR003595">
    <property type="entry name" value="Tyr_Pase_cat"/>
</dbReference>
<dbReference type="GO" id="GO:0016314">
    <property type="term" value="F:phosphatidylinositol-3,4,5-trisphosphate 3-phosphatase activity"/>
    <property type="evidence" value="ECO:0007669"/>
    <property type="project" value="TreeGrafter"/>
</dbReference>
<evidence type="ECO:0000256" key="2">
    <source>
        <dbReference type="ARBA" id="ARBA00007881"/>
    </source>
</evidence>
<dbReference type="Proteomes" id="UP000006671">
    <property type="component" value="Unassembled WGS sequence"/>
</dbReference>
<keyword evidence="3" id="KW-0378">Hydrolase</keyword>
<dbReference type="STRING" id="5762.D2V066"/>
<dbReference type="GO" id="GO:0005829">
    <property type="term" value="C:cytosol"/>
    <property type="evidence" value="ECO:0007669"/>
    <property type="project" value="TreeGrafter"/>
</dbReference>
<feature type="region of interest" description="Disordered" evidence="5">
    <location>
        <begin position="1"/>
        <end position="23"/>
    </location>
</feature>
<dbReference type="Gene3D" id="2.60.40.1110">
    <property type="match status" value="1"/>
</dbReference>
<evidence type="ECO:0000313" key="9">
    <source>
        <dbReference type="EMBL" id="EFC49476.1"/>
    </source>
</evidence>
<dbReference type="SMART" id="SM00404">
    <property type="entry name" value="PTPc_motif"/>
    <property type="match status" value="1"/>
</dbReference>
<dbReference type="InterPro" id="IPR051281">
    <property type="entry name" value="Dual-spec_lipid-protein_phosph"/>
</dbReference>
<proteinExistence type="inferred from homology"/>
<gene>
    <name evidence="9" type="ORF">NAEGRDRAFT_45633</name>
</gene>
<dbReference type="KEGG" id="ngr:NAEGRDRAFT_45633"/>
<dbReference type="InterPro" id="IPR035892">
    <property type="entry name" value="C2_domain_sf"/>
</dbReference>
<evidence type="ECO:0000259" key="6">
    <source>
        <dbReference type="PROSITE" id="PS50056"/>
    </source>
</evidence>
<evidence type="ECO:0000256" key="1">
    <source>
        <dbReference type="ARBA" id="ARBA00004316"/>
    </source>
</evidence>
<dbReference type="SUPFAM" id="SSF52799">
    <property type="entry name" value="(Phosphotyrosine protein) phosphatases II"/>
    <property type="match status" value="1"/>
</dbReference>
<dbReference type="AlphaFoldDB" id="D2V066"/>
<evidence type="ECO:0000256" key="4">
    <source>
        <dbReference type="ARBA" id="ARBA00023273"/>
    </source>
</evidence>
<dbReference type="PROSITE" id="PS00383">
    <property type="entry name" value="TYR_PHOSPHATASE_1"/>
    <property type="match status" value="1"/>
</dbReference>
<dbReference type="GO" id="GO:0042995">
    <property type="term" value="C:cell projection"/>
    <property type="evidence" value="ECO:0007669"/>
    <property type="project" value="UniProtKB-SubCell"/>
</dbReference>
<reference evidence="9 10" key="1">
    <citation type="journal article" date="2010" name="Cell">
        <title>The genome of Naegleria gruberi illuminates early eukaryotic versatility.</title>
        <authorList>
            <person name="Fritz-Laylin L.K."/>
            <person name="Prochnik S.E."/>
            <person name="Ginger M.L."/>
            <person name="Dacks J.B."/>
            <person name="Carpenter M.L."/>
            <person name="Field M.C."/>
            <person name="Kuo A."/>
            <person name="Paredez A."/>
            <person name="Chapman J."/>
            <person name="Pham J."/>
            <person name="Shu S."/>
            <person name="Neupane R."/>
            <person name="Cipriano M."/>
            <person name="Mancuso J."/>
            <person name="Tu H."/>
            <person name="Salamov A."/>
            <person name="Lindquist E."/>
            <person name="Shapiro H."/>
            <person name="Lucas S."/>
            <person name="Grigoriev I.V."/>
            <person name="Cande W.Z."/>
            <person name="Fulton C."/>
            <person name="Rokhsar D.S."/>
            <person name="Dawson S.C."/>
        </authorList>
    </citation>
    <scope>NUCLEOTIDE SEQUENCE [LARGE SCALE GENOMIC DNA]</scope>
    <source>
        <strain evidence="9 10">NEG-M</strain>
    </source>
</reference>
<dbReference type="InterPro" id="IPR029023">
    <property type="entry name" value="Tensin_phosphatase"/>
</dbReference>
<protein>
    <submittedName>
        <fullName evidence="9">Predicted protein</fullName>
    </submittedName>
</protein>
<dbReference type="eggNOG" id="KOG2283">
    <property type="taxonomic scope" value="Eukaryota"/>
</dbReference>
<evidence type="ECO:0000259" key="8">
    <source>
        <dbReference type="PROSITE" id="PS51182"/>
    </source>
</evidence>
<evidence type="ECO:0000256" key="5">
    <source>
        <dbReference type="SAM" id="MobiDB-lite"/>
    </source>
</evidence>
<dbReference type="InterPro" id="IPR057023">
    <property type="entry name" value="PTP-SAK"/>
</dbReference>
<dbReference type="InterPro" id="IPR000387">
    <property type="entry name" value="Tyr_Pase_dom"/>
</dbReference>
<name>D2V066_NAEGR</name>
<organism evidence="10">
    <name type="scientific">Naegleria gruberi</name>
    <name type="common">Amoeba</name>
    <dbReference type="NCBI Taxonomy" id="5762"/>
    <lineage>
        <taxon>Eukaryota</taxon>
        <taxon>Discoba</taxon>
        <taxon>Heterolobosea</taxon>
        <taxon>Tetramitia</taxon>
        <taxon>Eutetramitia</taxon>
        <taxon>Vahlkampfiidae</taxon>
        <taxon>Naegleria</taxon>
    </lineage>
</organism>
<dbReference type="InterPro" id="IPR014020">
    <property type="entry name" value="Tensin_C2-dom"/>
</dbReference>
<dbReference type="Gene3D" id="3.90.190.10">
    <property type="entry name" value="Protein tyrosine phosphatase superfamily"/>
    <property type="match status" value="1"/>
</dbReference>
<comment type="similarity">
    <text evidence="2">Belongs to the PTEN phosphatase protein family.</text>
</comment>
<dbReference type="CDD" id="cd14497">
    <property type="entry name" value="PTP_PTEN-like"/>
    <property type="match status" value="1"/>
</dbReference>
<dbReference type="InterPro" id="IPR029021">
    <property type="entry name" value="Prot-tyrosine_phosphatase-like"/>
</dbReference>
<evidence type="ECO:0000259" key="7">
    <source>
        <dbReference type="PROSITE" id="PS51181"/>
    </source>
</evidence>
<feature type="domain" description="Tyrosine specific protein phosphatases" evidence="6">
    <location>
        <begin position="224"/>
        <end position="266"/>
    </location>
</feature>
<dbReference type="OMA" id="CQNGGIN"/>
<dbReference type="RefSeq" id="XP_002682220.1">
    <property type="nucleotide sequence ID" value="XM_002682174.1"/>
</dbReference>
<comment type="subcellular location">
    <subcellularLocation>
        <location evidence="1">Cell projection</location>
    </subcellularLocation>
</comment>
<dbReference type="Pfam" id="PF22784">
    <property type="entry name" value="PTP-SAK"/>
    <property type="match status" value="1"/>
</dbReference>
<dbReference type="VEuPathDB" id="AmoebaDB:NAEGRDRAFT_45633"/>
<dbReference type="EMBL" id="GG738847">
    <property type="protein sequence ID" value="EFC49476.1"/>
    <property type="molecule type" value="Genomic_DNA"/>
</dbReference>
<dbReference type="PROSITE" id="PS51181">
    <property type="entry name" value="PPASE_TENSIN"/>
    <property type="match status" value="1"/>
</dbReference>
<keyword evidence="4" id="KW-0966">Cell projection</keyword>
<dbReference type="InParanoid" id="D2V066"/>
<accession>D2V066</accession>
<feature type="domain" description="C2 tensin-type" evidence="8">
    <location>
        <begin position="366"/>
        <end position="485"/>
    </location>
</feature>
<dbReference type="SUPFAM" id="SSF49562">
    <property type="entry name" value="C2 domain (Calcium/lipid-binding domain, CaLB)"/>
    <property type="match status" value="1"/>
</dbReference>
<evidence type="ECO:0000313" key="10">
    <source>
        <dbReference type="Proteomes" id="UP000006671"/>
    </source>
</evidence>
<dbReference type="SMART" id="SM01326">
    <property type="entry name" value="PTEN_C2"/>
    <property type="match status" value="1"/>
</dbReference>
<dbReference type="PANTHER" id="PTHR12305:SF94">
    <property type="entry name" value="PHOSPHATIDYLINOSITOL-3,4,5-TRISPHOSPHATE 3-PHOSPHATASE"/>
    <property type="match status" value="1"/>
</dbReference>
<dbReference type="PROSITE" id="PS50056">
    <property type="entry name" value="TYR_PHOSPHATASE_2"/>
    <property type="match status" value="1"/>
</dbReference>
<dbReference type="OrthoDB" id="16692at2759"/>
<sequence>MSKHLEGEILSPSTRTFSSSRDDELETFHQLQQRILHHHHEGKNISSSSAPSDHEIKIKLNTRDGGNEDDADDAQIKYLIPPNELNMQGSELFMKASPMLEAIRMKFRQGRAGGRKRYCLMPYDLDLTMITSRIIATSLPTLNWFVGYFRNDASVLAKFLEEMYGKDHYMIYNLSEFRYEKQVFDGKVVDLNFPDHYNPPLDLLMMGCKSIQDWLARDEKNVALIHCAGGKGRTGTFITAYFLYCSLFRDAMDALMYFALMRMEKPVNPFSVCQNGGINSPSQIRYITYIQHLLENKFGSKSQRHTTTNPQSYLYNNTIFEKDNLFLKNHCNIPVKQCVKLEKIVIREASQQIVDHVKANTFLCEICELRIHKFEETHSPIRNTLDIEDYEVRKEILLTFGNEFCEINGNLLKFNLPKSVALSGDVIIIMRMKNHIKMKEFARIGFHTAFLINNRLSLTKPEIDGVHRRETVGSDFGMDFYFEHSNNETIQSTTTEYSLNNLYQLPEQPATLSPHHVFLYDTDFHFPYHSYLKTQSVEKIETTTMETLSPSVIHSQQVVHIRPMKFKVKLAPTLHEMDHAKDLFLSGL</sequence>
<dbReference type="PROSITE" id="PS51182">
    <property type="entry name" value="C2_TENSIN"/>
    <property type="match status" value="1"/>
</dbReference>
<dbReference type="Pfam" id="PF10409">
    <property type="entry name" value="PTEN_C2"/>
    <property type="match status" value="1"/>
</dbReference>
<dbReference type="GeneID" id="8856474"/>
<feature type="domain" description="Phosphatase tensin-type" evidence="7">
    <location>
        <begin position="116"/>
        <end position="297"/>
    </location>
</feature>
<dbReference type="PANTHER" id="PTHR12305">
    <property type="entry name" value="PHOSPHATASE WITH HOMOLOGY TO TENSIN"/>
    <property type="match status" value="1"/>
</dbReference>
<evidence type="ECO:0000256" key="3">
    <source>
        <dbReference type="ARBA" id="ARBA00022801"/>
    </source>
</evidence>